<keyword evidence="6" id="KW-1185">Reference proteome</keyword>
<accession>A0A1V9FX23</accession>
<organism evidence="5 6">
    <name type="scientific">Niastella vici</name>
    <dbReference type="NCBI Taxonomy" id="1703345"/>
    <lineage>
        <taxon>Bacteria</taxon>
        <taxon>Pseudomonadati</taxon>
        <taxon>Bacteroidota</taxon>
        <taxon>Chitinophagia</taxon>
        <taxon>Chitinophagales</taxon>
        <taxon>Chitinophagaceae</taxon>
        <taxon>Niastella</taxon>
    </lineage>
</organism>
<evidence type="ECO:0000256" key="2">
    <source>
        <dbReference type="ARBA" id="ARBA00023239"/>
    </source>
</evidence>
<dbReference type="InterPro" id="IPR050325">
    <property type="entry name" value="Prot/Nucl_acid_deglycase"/>
</dbReference>
<name>A0A1V9FX23_9BACT</name>
<dbReference type="GO" id="GO:0019172">
    <property type="term" value="F:glyoxalase III activity"/>
    <property type="evidence" value="ECO:0007669"/>
    <property type="project" value="TreeGrafter"/>
</dbReference>
<dbReference type="EMBL" id="LVYD01000048">
    <property type="protein sequence ID" value="OQP62919.1"/>
    <property type="molecule type" value="Genomic_DNA"/>
</dbReference>
<comment type="similarity">
    <text evidence="3">Belongs to the peptidase C56 family. HSP31-like subfamily.</text>
</comment>
<gene>
    <name evidence="5" type="ORF">A3860_26680</name>
</gene>
<evidence type="ECO:0000256" key="3">
    <source>
        <dbReference type="ARBA" id="ARBA00038493"/>
    </source>
</evidence>
<dbReference type="Pfam" id="PF01965">
    <property type="entry name" value="DJ-1_PfpI"/>
    <property type="match status" value="1"/>
</dbReference>
<dbReference type="GO" id="GO:0005737">
    <property type="term" value="C:cytoplasm"/>
    <property type="evidence" value="ECO:0007669"/>
    <property type="project" value="TreeGrafter"/>
</dbReference>
<keyword evidence="2" id="KW-0456">Lyase</keyword>
<dbReference type="CDD" id="cd03141">
    <property type="entry name" value="GATase1_Hsp31_like"/>
    <property type="match status" value="1"/>
</dbReference>
<dbReference type="GO" id="GO:0019243">
    <property type="term" value="P:methylglyoxal catabolic process to D-lactate via S-lactoyl-glutathione"/>
    <property type="evidence" value="ECO:0007669"/>
    <property type="project" value="TreeGrafter"/>
</dbReference>
<evidence type="ECO:0000256" key="1">
    <source>
        <dbReference type="ARBA" id="ARBA00023016"/>
    </source>
</evidence>
<sequence>MVLSAADTWTRADGSKYPTGYWTEEFVDVHKEFVDAGYKVDISTPGAKKPTADPKSLEVSTLGAEKAVAFAKYLKSLSTTLSNPLELAKINMDDYDAVIVPGGHGPVEDLYKDKDMGKVLFAADKSKKIIGAVCHGQAAFLSAVDSKGNWLFKGRNMTSFSDSEEIEFGTANNAPWLLASTLRKYGANYTCGAKNWGNYVMVDSNLITGQNPASSIPMAKAIIEVLNKKQQL</sequence>
<dbReference type="Proteomes" id="UP000192796">
    <property type="component" value="Unassembled WGS sequence"/>
</dbReference>
<dbReference type="SUPFAM" id="SSF52317">
    <property type="entry name" value="Class I glutamine amidotransferase-like"/>
    <property type="match status" value="1"/>
</dbReference>
<dbReference type="PANTHER" id="PTHR48094">
    <property type="entry name" value="PROTEIN/NUCLEIC ACID DEGLYCASE DJ-1-RELATED"/>
    <property type="match status" value="1"/>
</dbReference>
<evidence type="ECO:0000313" key="5">
    <source>
        <dbReference type="EMBL" id="OQP62919.1"/>
    </source>
</evidence>
<dbReference type="PANTHER" id="PTHR48094:SF11">
    <property type="entry name" value="GLUTATHIONE-INDEPENDENT GLYOXALASE HSP31-RELATED"/>
    <property type="match status" value="1"/>
</dbReference>
<dbReference type="InterPro" id="IPR002818">
    <property type="entry name" value="DJ-1/PfpI"/>
</dbReference>
<feature type="domain" description="DJ-1/PfpI" evidence="4">
    <location>
        <begin position="85"/>
        <end position="224"/>
    </location>
</feature>
<keyword evidence="1" id="KW-0346">Stress response</keyword>
<dbReference type="AlphaFoldDB" id="A0A1V9FX23"/>
<dbReference type="InterPro" id="IPR029062">
    <property type="entry name" value="Class_I_gatase-like"/>
</dbReference>
<evidence type="ECO:0000313" key="6">
    <source>
        <dbReference type="Proteomes" id="UP000192796"/>
    </source>
</evidence>
<proteinExistence type="inferred from homology"/>
<comment type="caution">
    <text evidence="5">The sequence shown here is derived from an EMBL/GenBank/DDBJ whole genome shotgun (WGS) entry which is preliminary data.</text>
</comment>
<dbReference type="STRING" id="1703345.A3860_26680"/>
<dbReference type="Gene3D" id="3.40.50.880">
    <property type="match status" value="1"/>
</dbReference>
<protein>
    <submittedName>
        <fullName evidence="5">Thiamine biosynthesis protein ThiJ</fullName>
    </submittedName>
</protein>
<reference evidence="5 6" key="1">
    <citation type="submission" date="2016-03" db="EMBL/GenBank/DDBJ databases">
        <title>Niastella vici sp. nov., isolated from farmland soil.</title>
        <authorList>
            <person name="Chen L."/>
            <person name="Wang D."/>
            <person name="Yang S."/>
            <person name="Wang G."/>
        </authorList>
    </citation>
    <scope>NUCLEOTIDE SEQUENCE [LARGE SCALE GENOMIC DNA]</scope>
    <source>
        <strain evidence="5 6">DJ57</strain>
    </source>
</reference>
<evidence type="ECO:0000259" key="4">
    <source>
        <dbReference type="Pfam" id="PF01965"/>
    </source>
</evidence>